<feature type="transmembrane region" description="Helical" evidence="9">
    <location>
        <begin position="282"/>
        <end position="302"/>
    </location>
</feature>
<keyword evidence="4 9" id="KW-0812">Transmembrane</keyword>
<evidence type="ECO:0000256" key="2">
    <source>
        <dbReference type="ARBA" id="ARBA00022448"/>
    </source>
</evidence>
<evidence type="ECO:0000256" key="7">
    <source>
        <dbReference type="ARBA" id="ARBA00022989"/>
    </source>
</evidence>
<keyword evidence="5" id="KW-0547">Nucleotide-binding</keyword>
<dbReference type="GO" id="GO:0005524">
    <property type="term" value="F:ATP binding"/>
    <property type="evidence" value="ECO:0007669"/>
    <property type="project" value="UniProtKB-KW"/>
</dbReference>
<evidence type="ECO:0000256" key="4">
    <source>
        <dbReference type="ARBA" id="ARBA00022692"/>
    </source>
</evidence>
<feature type="domain" description="ABC transmembrane type-1" evidence="11">
    <location>
        <begin position="64"/>
        <end position="342"/>
    </location>
</feature>
<dbReference type="GO" id="GO:0015421">
    <property type="term" value="F:ABC-type oligopeptide transporter activity"/>
    <property type="evidence" value="ECO:0007669"/>
    <property type="project" value="TreeGrafter"/>
</dbReference>
<dbReference type="PROSITE" id="PS50893">
    <property type="entry name" value="ABC_TRANSPORTER_2"/>
    <property type="match status" value="1"/>
</dbReference>
<evidence type="ECO:0000256" key="6">
    <source>
        <dbReference type="ARBA" id="ARBA00022840"/>
    </source>
</evidence>
<dbReference type="InterPro" id="IPR039421">
    <property type="entry name" value="Type_1_exporter"/>
</dbReference>
<dbReference type="PROSITE" id="PS50929">
    <property type="entry name" value="ABC_TM1F"/>
    <property type="match status" value="1"/>
</dbReference>
<dbReference type="FunFam" id="3.40.50.300:FF:000221">
    <property type="entry name" value="Multidrug ABC transporter ATP-binding protein"/>
    <property type="match status" value="1"/>
</dbReference>
<dbReference type="InterPro" id="IPR003593">
    <property type="entry name" value="AAA+_ATPase"/>
</dbReference>
<evidence type="ECO:0000259" key="11">
    <source>
        <dbReference type="PROSITE" id="PS50929"/>
    </source>
</evidence>
<sequence length="627" mass="69749">MIIDLAVDDHLMRRLQGGPPPTPAFWEWYNRRDTPRFPLWESMLSRKFWSYVDRHRPAYLWGYAAVLASIFMTQLAPWALKLGIDGIRQGAPRGRLVWYAVALVVIALLDAAFSYAMRLSILGAALRIEAELRRDFFAHLERLPPAFFHRARTGDLMARAVNDIRAVQRFAGVGLMRSCHTAVMLVVSVAFMLWIDVWLTVWTIIILPMVTILFIALGREIHRRFDQVQAQFSALSARAQENFSGMRVVKAFAQEEPETAAFRDENEKMVAANLRLTRFQGALWPSIGLILGVASVVLLWQGGADVIRGRITLGQMVQFSYYLARLSFPMIALGWVTNLWQQGRASMERLDEIFDQRPQIADPPDPIAIERVTGRIEFRDVTFAYDTTPVLRGITLAIPAGSTVAIVGPTGAGKSSLVHLIPRLFDATSGQVLIDGHDVRQLSLASLRRAIGMVPQETFLFSDTVFENIALGAETADEPAVVEAAAASRIDKDVAEFPRRYATVVGERGVTLSGGQKQRTALARALIRDPKILILDDALSNVDAQTEAEILEGLRRLRASRSRTCIVISHRISTIQDADLIVVLEDGQIVEQGTHAALLARGGLYAELYEKQLLREALEAEEGSEAG</sequence>
<keyword evidence="2" id="KW-0813">Transport</keyword>
<dbReference type="EMBL" id="VBAM01000120">
    <property type="protein sequence ID" value="TMJ14237.1"/>
    <property type="molecule type" value="Genomic_DNA"/>
</dbReference>
<dbReference type="PANTHER" id="PTHR43394">
    <property type="entry name" value="ATP-DEPENDENT PERMEASE MDL1, MITOCHONDRIAL"/>
    <property type="match status" value="1"/>
</dbReference>
<proteinExistence type="predicted"/>
<dbReference type="GO" id="GO:0016887">
    <property type="term" value="F:ATP hydrolysis activity"/>
    <property type="evidence" value="ECO:0007669"/>
    <property type="project" value="InterPro"/>
</dbReference>
<evidence type="ECO:0000256" key="8">
    <source>
        <dbReference type="ARBA" id="ARBA00023136"/>
    </source>
</evidence>
<dbReference type="GO" id="GO:0005886">
    <property type="term" value="C:plasma membrane"/>
    <property type="evidence" value="ECO:0007669"/>
    <property type="project" value="UniProtKB-SubCell"/>
</dbReference>
<feature type="transmembrane region" description="Helical" evidence="9">
    <location>
        <begin position="96"/>
        <end position="117"/>
    </location>
</feature>
<dbReference type="InterPro" id="IPR036640">
    <property type="entry name" value="ABC1_TM_sf"/>
</dbReference>
<dbReference type="SUPFAM" id="SSF90123">
    <property type="entry name" value="ABC transporter transmembrane region"/>
    <property type="match status" value="1"/>
</dbReference>
<feature type="transmembrane region" description="Helical" evidence="9">
    <location>
        <begin position="175"/>
        <end position="195"/>
    </location>
</feature>
<dbReference type="InterPro" id="IPR003439">
    <property type="entry name" value="ABC_transporter-like_ATP-bd"/>
</dbReference>
<accession>A0A537M2Y7</accession>
<protein>
    <submittedName>
        <fullName evidence="12">ABC transporter ATP-binding protein</fullName>
    </submittedName>
</protein>
<feature type="transmembrane region" description="Helical" evidence="9">
    <location>
        <begin position="58"/>
        <end position="76"/>
    </location>
</feature>
<keyword evidence="3" id="KW-1003">Cell membrane</keyword>
<evidence type="ECO:0000256" key="1">
    <source>
        <dbReference type="ARBA" id="ARBA00004651"/>
    </source>
</evidence>
<evidence type="ECO:0000313" key="13">
    <source>
        <dbReference type="Proteomes" id="UP000320393"/>
    </source>
</evidence>
<dbReference type="Pfam" id="PF00005">
    <property type="entry name" value="ABC_tran"/>
    <property type="match status" value="1"/>
</dbReference>
<dbReference type="SMART" id="SM00382">
    <property type="entry name" value="AAA"/>
    <property type="match status" value="1"/>
</dbReference>
<dbReference type="Proteomes" id="UP000320393">
    <property type="component" value="Unassembled WGS sequence"/>
</dbReference>
<dbReference type="InterPro" id="IPR011527">
    <property type="entry name" value="ABC1_TM_dom"/>
</dbReference>
<evidence type="ECO:0000256" key="3">
    <source>
        <dbReference type="ARBA" id="ARBA00022475"/>
    </source>
</evidence>
<dbReference type="AlphaFoldDB" id="A0A537M2Y7"/>
<evidence type="ECO:0000259" key="10">
    <source>
        <dbReference type="PROSITE" id="PS50893"/>
    </source>
</evidence>
<dbReference type="PANTHER" id="PTHR43394:SF1">
    <property type="entry name" value="ATP-BINDING CASSETTE SUB-FAMILY B MEMBER 10, MITOCHONDRIAL"/>
    <property type="match status" value="1"/>
</dbReference>
<gene>
    <name evidence="12" type="ORF">E6H02_03610</name>
</gene>
<dbReference type="InterPro" id="IPR027417">
    <property type="entry name" value="P-loop_NTPase"/>
</dbReference>
<feature type="transmembrane region" description="Helical" evidence="9">
    <location>
        <begin position="201"/>
        <end position="218"/>
    </location>
</feature>
<dbReference type="SUPFAM" id="SSF52540">
    <property type="entry name" value="P-loop containing nucleoside triphosphate hydrolases"/>
    <property type="match status" value="1"/>
</dbReference>
<comment type="caution">
    <text evidence="12">The sequence shown here is derived from an EMBL/GenBank/DDBJ whole genome shotgun (WGS) entry which is preliminary data.</text>
</comment>
<dbReference type="Gene3D" id="1.20.1560.10">
    <property type="entry name" value="ABC transporter type 1, transmembrane domain"/>
    <property type="match status" value="1"/>
</dbReference>
<evidence type="ECO:0000256" key="9">
    <source>
        <dbReference type="SAM" id="Phobius"/>
    </source>
</evidence>
<feature type="domain" description="ABC transporter" evidence="10">
    <location>
        <begin position="376"/>
        <end position="611"/>
    </location>
</feature>
<reference evidence="12 13" key="1">
    <citation type="journal article" date="2019" name="Nat. Microbiol.">
        <title>Mediterranean grassland soil C-N compound turnover is dependent on rainfall and depth, and is mediated by genomically divergent microorganisms.</title>
        <authorList>
            <person name="Diamond S."/>
            <person name="Andeer P.F."/>
            <person name="Li Z."/>
            <person name="Crits-Christoph A."/>
            <person name="Burstein D."/>
            <person name="Anantharaman K."/>
            <person name="Lane K.R."/>
            <person name="Thomas B.C."/>
            <person name="Pan C."/>
            <person name="Northen T.R."/>
            <person name="Banfield J.F."/>
        </authorList>
    </citation>
    <scope>NUCLEOTIDE SEQUENCE [LARGE SCALE GENOMIC DNA]</scope>
    <source>
        <strain evidence="12">NP_5</strain>
    </source>
</reference>
<evidence type="ECO:0000313" key="12">
    <source>
        <dbReference type="EMBL" id="TMJ14237.1"/>
    </source>
</evidence>
<keyword evidence="7 9" id="KW-1133">Transmembrane helix</keyword>
<organism evidence="12 13">
    <name type="scientific">Candidatus Segetimicrobium genomatis</name>
    <dbReference type="NCBI Taxonomy" id="2569760"/>
    <lineage>
        <taxon>Bacteria</taxon>
        <taxon>Bacillati</taxon>
        <taxon>Candidatus Sysuimicrobiota</taxon>
        <taxon>Candidatus Sysuimicrobiia</taxon>
        <taxon>Candidatus Sysuimicrobiales</taxon>
        <taxon>Candidatus Segetimicrobiaceae</taxon>
        <taxon>Candidatus Segetimicrobium</taxon>
    </lineage>
</organism>
<comment type="subcellular location">
    <subcellularLocation>
        <location evidence="1">Cell membrane</location>
        <topology evidence="1">Multi-pass membrane protein</topology>
    </subcellularLocation>
</comment>
<keyword evidence="6 12" id="KW-0067">ATP-binding</keyword>
<dbReference type="CDD" id="cd18541">
    <property type="entry name" value="ABC_6TM_TmrB_like"/>
    <property type="match status" value="1"/>
</dbReference>
<evidence type="ECO:0000256" key="5">
    <source>
        <dbReference type="ARBA" id="ARBA00022741"/>
    </source>
</evidence>
<name>A0A537M2Y7_9BACT</name>
<keyword evidence="8 9" id="KW-0472">Membrane</keyword>
<dbReference type="Pfam" id="PF00664">
    <property type="entry name" value="ABC_membrane"/>
    <property type="match status" value="1"/>
</dbReference>
<dbReference type="Gene3D" id="3.40.50.300">
    <property type="entry name" value="P-loop containing nucleotide triphosphate hydrolases"/>
    <property type="match status" value="1"/>
</dbReference>